<reference evidence="3" key="1">
    <citation type="submission" date="2025-08" db="UniProtKB">
        <authorList>
            <consortium name="Ensembl"/>
        </authorList>
    </citation>
    <scope>IDENTIFICATION</scope>
</reference>
<feature type="region of interest" description="Disordered" evidence="2">
    <location>
        <begin position="125"/>
        <end position="168"/>
    </location>
</feature>
<dbReference type="GO" id="GO:0045271">
    <property type="term" value="C:respiratory chain complex I"/>
    <property type="evidence" value="ECO:0007669"/>
    <property type="project" value="InterPro"/>
</dbReference>
<evidence type="ECO:0000256" key="2">
    <source>
        <dbReference type="SAM" id="MobiDB-lite"/>
    </source>
</evidence>
<accession>A0A8C8S3T7</accession>
<dbReference type="Ensembl" id="ENSPCET00000014941.1">
    <property type="protein sequence ID" value="ENSPCEP00000014417.1"/>
    <property type="gene ID" value="ENSPCEG00000011439.1"/>
</dbReference>
<dbReference type="Proteomes" id="UP000694393">
    <property type="component" value="Unplaced"/>
</dbReference>
<dbReference type="AlphaFoldDB" id="A0A8C8S3T7"/>
<name>A0A8C8S3T7_9SAUR</name>
<dbReference type="PANTHER" id="PTHR32470:SF2">
    <property type="entry name" value="NADH DEHYDROGENASE [UBIQUINONE] 1 ALPHA SUBCOMPLEX ASSEMBLY FACTOR 2"/>
    <property type="match status" value="1"/>
</dbReference>
<organism evidence="3 4">
    <name type="scientific">Pelusios castaneus</name>
    <name type="common">West African mud turtle</name>
    <dbReference type="NCBI Taxonomy" id="367368"/>
    <lineage>
        <taxon>Eukaryota</taxon>
        <taxon>Metazoa</taxon>
        <taxon>Chordata</taxon>
        <taxon>Craniata</taxon>
        <taxon>Vertebrata</taxon>
        <taxon>Euteleostomi</taxon>
        <taxon>Archelosauria</taxon>
        <taxon>Testudinata</taxon>
        <taxon>Testudines</taxon>
        <taxon>Pleurodira</taxon>
        <taxon>Pelomedusidae</taxon>
        <taxon>Pelusios</taxon>
    </lineage>
</organism>
<dbReference type="InterPro" id="IPR052618">
    <property type="entry name" value="ComplexI_NDUFA12"/>
</dbReference>
<reference evidence="3" key="2">
    <citation type="submission" date="2025-09" db="UniProtKB">
        <authorList>
            <consortium name="Ensembl"/>
        </authorList>
    </citation>
    <scope>IDENTIFICATION</scope>
</reference>
<feature type="compositionally biased region" description="Polar residues" evidence="2">
    <location>
        <begin position="148"/>
        <end position="157"/>
    </location>
</feature>
<comment type="similarity">
    <text evidence="1">Belongs to the complex I NDUFA12 subunit family.</text>
</comment>
<protein>
    <submittedName>
        <fullName evidence="3">NADH:ubiquinone oxidoreductase complex assembly factor 2</fullName>
    </submittedName>
</protein>
<sequence>MALAWRFLRALRLRVLGPEKQHVGSDQFGNQYFRIPEHQSWAGQNIRERRFAECVDQKEYNYEVGDIPTEWEAWLRKRRQDPPTMEELLKNEKYREEMKQKVIEASEKDRLLQTKEYKTGLVAEPIQTQIKGHASAPYYGKDEPSPDPTSSAKTFQPGSWIPPDKQQP</sequence>
<dbReference type="GO" id="GO:0032981">
    <property type="term" value="P:mitochondrial respiratory chain complex I assembly"/>
    <property type="evidence" value="ECO:0007669"/>
    <property type="project" value="TreeGrafter"/>
</dbReference>
<dbReference type="GO" id="GO:0005739">
    <property type="term" value="C:mitochondrion"/>
    <property type="evidence" value="ECO:0007669"/>
    <property type="project" value="TreeGrafter"/>
</dbReference>
<dbReference type="Pfam" id="PF05071">
    <property type="entry name" value="NDUFA12"/>
    <property type="match status" value="1"/>
</dbReference>
<evidence type="ECO:0000313" key="4">
    <source>
        <dbReference type="Proteomes" id="UP000694393"/>
    </source>
</evidence>
<dbReference type="InterPro" id="IPR007763">
    <property type="entry name" value="NDUFA12"/>
</dbReference>
<keyword evidence="4" id="KW-1185">Reference proteome</keyword>
<evidence type="ECO:0000313" key="3">
    <source>
        <dbReference type="Ensembl" id="ENSPCEP00000014417.1"/>
    </source>
</evidence>
<dbReference type="PANTHER" id="PTHR32470">
    <property type="entry name" value="ADH DEHYDROGENASE [UBIQUINONE] 1 ALPHA SUBCOMPLEX ASSEMBLY FACTOR 2"/>
    <property type="match status" value="1"/>
</dbReference>
<proteinExistence type="inferred from homology"/>
<evidence type="ECO:0000256" key="1">
    <source>
        <dbReference type="ARBA" id="ARBA00007355"/>
    </source>
</evidence>